<dbReference type="AlphaFoldDB" id="A0A7L9J2V2"/>
<dbReference type="Proteomes" id="UP000593998">
    <property type="component" value="Chromosome"/>
</dbReference>
<proteinExistence type="predicted"/>
<evidence type="ECO:0000313" key="1">
    <source>
        <dbReference type="EMBL" id="QOK23562.1"/>
    </source>
</evidence>
<sequence>MTAVTLESRGPADDQRDIDFVNVLRGGQRVDPSVRVEHVVGRDEPLLWIPDTVCGMVTSQRLMGANHIDVLDGRITIIDA</sequence>
<gene>
    <name evidence="1" type="ORF">IGS73_03930</name>
</gene>
<dbReference type="RefSeq" id="WP_185221694.1">
    <property type="nucleotide sequence ID" value="NZ_CP062789.1"/>
</dbReference>
<evidence type="ECO:0000313" key="2">
    <source>
        <dbReference type="Proteomes" id="UP000593998"/>
    </source>
</evidence>
<organism evidence="1 2">
    <name type="scientific">Janibacter indicus</name>
    <dbReference type="NCBI Taxonomy" id="857417"/>
    <lineage>
        <taxon>Bacteria</taxon>
        <taxon>Bacillati</taxon>
        <taxon>Actinomycetota</taxon>
        <taxon>Actinomycetes</taxon>
        <taxon>Micrococcales</taxon>
        <taxon>Intrasporangiaceae</taxon>
        <taxon>Janibacter</taxon>
    </lineage>
</organism>
<dbReference type="EMBL" id="CP062789">
    <property type="protein sequence ID" value="QOK23562.1"/>
    <property type="molecule type" value="Genomic_DNA"/>
</dbReference>
<name>A0A7L9J2V2_9MICO</name>
<reference evidence="1 2" key="1">
    <citation type="submission" date="2020-10" db="EMBL/GenBank/DDBJ databases">
        <title>Janibacter indicus TT2 genome sequence.</title>
        <authorList>
            <person name="Lee K."/>
            <person name="Ganzorig M."/>
        </authorList>
    </citation>
    <scope>NUCLEOTIDE SEQUENCE [LARGE SCALE GENOMIC DNA]</scope>
    <source>
        <strain evidence="1 2">TT2</strain>
    </source>
</reference>
<protein>
    <submittedName>
        <fullName evidence="1">Uncharacterized protein</fullName>
    </submittedName>
</protein>
<accession>A0A7L9J2V2</accession>